<evidence type="ECO:0000256" key="6">
    <source>
        <dbReference type="ARBA" id="ARBA00022741"/>
    </source>
</evidence>
<keyword evidence="4 15" id="KW-0436">Ligase</keyword>
<evidence type="ECO:0000313" key="15">
    <source>
        <dbReference type="EMBL" id="UUD36741.1"/>
    </source>
</evidence>
<dbReference type="SUPFAM" id="SSF46955">
    <property type="entry name" value="Putative DNA-binding domain"/>
    <property type="match status" value="1"/>
</dbReference>
<dbReference type="InterPro" id="IPR012340">
    <property type="entry name" value="NA-bd_OB-fold"/>
</dbReference>
<dbReference type="SMART" id="SM00874">
    <property type="entry name" value="B5"/>
    <property type="match status" value="1"/>
</dbReference>
<keyword evidence="9 12" id="KW-0694">RNA-binding</keyword>
<feature type="domain" description="B5" evidence="14">
    <location>
        <begin position="361"/>
        <end position="436"/>
    </location>
</feature>
<evidence type="ECO:0000256" key="7">
    <source>
        <dbReference type="ARBA" id="ARBA00022840"/>
    </source>
</evidence>
<dbReference type="GO" id="GO:0004826">
    <property type="term" value="F:phenylalanine-tRNA ligase activity"/>
    <property type="evidence" value="ECO:0007669"/>
    <property type="project" value="UniProtKB-EC"/>
</dbReference>
<dbReference type="SUPFAM" id="SSF55681">
    <property type="entry name" value="Class II aaRS and biotin synthetases"/>
    <property type="match status" value="1"/>
</dbReference>
<dbReference type="InterPro" id="IPR033714">
    <property type="entry name" value="tRNA_bind_bactPheRS"/>
</dbReference>
<dbReference type="NCBIfam" id="NF001882">
    <property type="entry name" value="PRK00629.5-4"/>
    <property type="match status" value="1"/>
</dbReference>
<name>A0ABY5J4C6_9BACT</name>
<dbReference type="PROSITE" id="PS50886">
    <property type="entry name" value="TRBD"/>
    <property type="match status" value="1"/>
</dbReference>
<sequence>MKFSVNKLKTLLNHNELTATQIANAINKIGFEVEEIIEPIKIKNLKFGQILEISKNPNADKLNVCKVKFNDKIRIIQTNDSSVQVGKNYLAIVDEGYAGNLIIKPTEIKGILSQGMFCSLEEIGFNKDLIGNYKNRIFTLETDIKNDPIKTLNLDDYFIDVSILANRNDANSYTIMAAELSAYFNYKNNLVSQKISSDLPTEKIIDLANKKDIENLVAIRLSNIPALNIQDELLLLKHDFELKNNTENYFNYLSILFGLPITFVNNDHNFRLEKKNDVLSLVSSKNKIVLGANNLNNIENNSALLVAIPSITDARKNLKSAKISNFNSQITIKKVAPGLINLLISKLKNNINAIDIAKLESEETIIKIDNEKLNRYANFDFVKSEAFKDIKNRLKILGFKFQKNFVVVPQNRYDIKNFEDIIEEIFRFYDYDNFEKIKINKIYTEVKQPNVIKDMMVANSFNEILTFTLRSKEEALFDPFDFKNTISLQTYVSENHKYIRNSQLVSLLEVINYNYKRKAAILNFFEIGSINKNKQSLIFSSNQKSFNEMKQIIKNLIGDFNLEKWSDFNYIHTNVGAKIFKNNELVGWIAKINPKYDPTNSIFVELIKLDFSSKHSFQEYNKDPLAYADFTYELNEGESVKEYLNIFKKIDRDLQIAIIDRFAKNNKINTTFRVFGNKETIAAINEKLNK</sequence>
<dbReference type="Pfam" id="PF17759">
    <property type="entry name" value="tRNA_synthFbeta"/>
    <property type="match status" value="1"/>
</dbReference>
<gene>
    <name evidence="15" type="ORF">NPA09_02455</name>
</gene>
<dbReference type="InterPro" id="IPR009061">
    <property type="entry name" value="DNA-bd_dom_put_sf"/>
</dbReference>
<dbReference type="InterPro" id="IPR045060">
    <property type="entry name" value="Phe-tRNA-ligase_IIc_bsu"/>
</dbReference>
<keyword evidence="16" id="KW-1185">Reference proteome</keyword>
<dbReference type="InterPro" id="IPR002547">
    <property type="entry name" value="tRNA-bd_dom"/>
</dbReference>
<evidence type="ECO:0000313" key="16">
    <source>
        <dbReference type="Proteomes" id="UP001059576"/>
    </source>
</evidence>
<dbReference type="CDD" id="cd02796">
    <property type="entry name" value="tRNA_bind_bactPheRS"/>
    <property type="match status" value="1"/>
</dbReference>
<evidence type="ECO:0000256" key="1">
    <source>
        <dbReference type="ARBA" id="ARBA00001946"/>
    </source>
</evidence>
<dbReference type="Gene3D" id="3.30.56.10">
    <property type="match status" value="2"/>
</dbReference>
<protein>
    <recommendedName>
        <fullName evidence="2">phenylalanine--tRNA ligase</fullName>
        <ecNumber evidence="2">6.1.1.20</ecNumber>
    </recommendedName>
</protein>
<keyword evidence="11" id="KW-0030">Aminoacyl-tRNA synthetase</keyword>
<dbReference type="EMBL" id="CP101808">
    <property type="protein sequence ID" value="UUD36741.1"/>
    <property type="molecule type" value="Genomic_DNA"/>
</dbReference>
<dbReference type="Gene3D" id="2.40.50.140">
    <property type="entry name" value="Nucleic acid-binding proteins"/>
    <property type="match status" value="1"/>
</dbReference>
<reference evidence="15" key="1">
    <citation type="submission" date="2022-07" db="EMBL/GenBank/DDBJ databases">
        <title>Complete genome of Mycoplasma equigenitalium type strain T37.</title>
        <authorList>
            <person name="Spergser J."/>
        </authorList>
    </citation>
    <scope>NUCLEOTIDE SEQUENCE</scope>
    <source>
        <strain evidence="15">T37</strain>
    </source>
</reference>
<dbReference type="Pfam" id="PF01588">
    <property type="entry name" value="tRNA_bind"/>
    <property type="match status" value="1"/>
</dbReference>
<dbReference type="InterPro" id="IPR041616">
    <property type="entry name" value="PheRS_beta_core"/>
</dbReference>
<keyword evidence="5" id="KW-0479">Metal-binding</keyword>
<evidence type="ECO:0000256" key="10">
    <source>
        <dbReference type="ARBA" id="ARBA00022917"/>
    </source>
</evidence>
<dbReference type="InterPro" id="IPR045864">
    <property type="entry name" value="aa-tRNA-synth_II/BPL/LPL"/>
</dbReference>
<dbReference type="PANTHER" id="PTHR10947:SF0">
    <property type="entry name" value="PHENYLALANINE--TRNA LIGASE BETA SUBUNIT"/>
    <property type="match status" value="1"/>
</dbReference>
<evidence type="ECO:0000256" key="2">
    <source>
        <dbReference type="ARBA" id="ARBA00012814"/>
    </source>
</evidence>
<dbReference type="Gene3D" id="3.30.930.10">
    <property type="entry name" value="Bira Bifunctional Protein, Domain 2"/>
    <property type="match status" value="1"/>
</dbReference>
<evidence type="ECO:0000256" key="9">
    <source>
        <dbReference type="ARBA" id="ARBA00022884"/>
    </source>
</evidence>
<keyword evidence="6" id="KW-0547">Nucleotide-binding</keyword>
<comment type="cofactor">
    <cofactor evidence="1">
        <name>Mg(2+)</name>
        <dbReference type="ChEBI" id="CHEBI:18420"/>
    </cofactor>
</comment>
<dbReference type="EC" id="6.1.1.20" evidence="2"/>
<evidence type="ECO:0000256" key="12">
    <source>
        <dbReference type="PROSITE-ProRule" id="PRU00209"/>
    </source>
</evidence>
<evidence type="ECO:0000256" key="5">
    <source>
        <dbReference type="ARBA" id="ARBA00022723"/>
    </source>
</evidence>
<keyword evidence="7" id="KW-0067">ATP-binding</keyword>
<evidence type="ECO:0000256" key="8">
    <source>
        <dbReference type="ARBA" id="ARBA00022842"/>
    </source>
</evidence>
<dbReference type="SUPFAM" id="SSF50249">
    <property type="entry name" value="Nucleic acid-binding proteins"/>
    <property type="match status" value="1"/>
</dbReference>
<organism evidence="15 16">
    <name type="scientific">Mycoplasmopsis equigenitalium</name>
    <dbReference type="NCBI Taxonomy" id="114883"/>
    <lineage>
        <taxon>Bacteria</taxon>
        <taxon>Bacillati</taxon>
        <taxon>Mycoplasmatota</taxon>
        <taxon>Mycoplasmoidales</taxon>
        <taxon>Metamycoplasmataceae</taxon>
        <taxon>Mycoplasmopsis</taxon>
    </lineage>
</organism>
<dbReference type="PROSITE" id="PS51483">
    <property type="entry name" value="B5"/>
    <property type="match status" value="1"/>
</dbReference>
<dbReference type="Pfam" id="PF03484">
    <property type="entry name" value="B5"/>
    <property type="match status" value="1"/>
</dbReference>
<keyword evidence="10" id="KW-0648">Protein biosynthesis</keyword>
<evidence type="ECO:0000256" key="4">
    <source>
        <dbReference type="ARBA" id="ARBA00022598"/>
    </source>
</evidence>
<keyword evidence="8" id="KW-0460">Magnesium</keyword>
<evidence type="ECO:0000259" key="13">
    <source>
        <dbReference type="PROSITE" id="PS50886"/>
    </source>
</evidence>
<dbReference type="RefSeq" id="WP_129723186.1">
    <property type="nucleotide sequence ID" value="NZ_CP101808.1"/>
</dbReference>
<dbReference type="Proteomes" id="UP001059576">
    <property type="component" value="Chromosome"/>
</dbReference>
<dbReference type="InterPro" id="IPR005147">
    <property type="entry name" value="tRNA_synthase_B5-dom"/>
</dbReference>
<evidence type="ECO:0000256" key="11">
    <source>
        <dbReference type="ARBA" id="ARBA00023146"/>
    </source>
</evidence>
<accession>A0ABY5J4C6</accession>
<dbReference type="PANTHER" id="PTHR10947">
    <property type="entry name" value="PHENYLALANYL-TRNA SYNTHETASE BETA CHAIN AND LEUCINE-RICH REPEAT-CONTAINING PROTEIN 47"/>
    <property type="match status" value="1"/>
</dbReference>
<proteinExistence type="predicted"/>
<keyword evidence="3 12" id="KW-0820">tRNA-binding</keyword>
<evidence type="ECO:0000259" key="14">
    <source>
        <dbReference type="PROSITE" id="PS51483"/>
    </source>
</evidence>
<evidence type="ECO:0000256" key="3">
    <source>
        <dbReference type="ARBA" id="ARBA00022555"/>
    </source>
</evidence>
<feature type="domain" description="TRNA-binding" evidence="13">
    <location>
        <begin position="39"/>
        <end position="150"/>
    </location>
</feature>